<evidence type="ECO:0000313" key="5">
    <source>
        <dbReference type="Proteomes" id="UP000289340"/>
    </source>
</evidence>
<dbReference type="EMBL" id="QZWG01000001">
    <property type="protein sequence ID" value="RZC30944.1"/>
    <property type="molecule type" value="Genomic_DNA"/>
</dbReference>
<proteinExistence type="inferred from homology"/>
<keyword evidence="1 2" id="KW-0863">Zinc-finger</keyword>
<evidence type="ECO:0000256" key="2">
    <source>
        <dbReference type="RuleBase" id="RU367018"/>
    </source>
</evidence>
<name>A0A445M5S3_GLYSO</name>
<dbReference type="Proteomes" id="UP000289340">
    <property type="component" value="Chromosome 1"/>
</dbReference>
<keyword evidence="2" id="KW-0539">Nucleus</keyword>
<protein>
    <recommendedName>
        <fullName evidence="2">Protein FAR1-RELATED SEQUENCE</fullName>
    </recommendedName>
</protein>
<dbReference type="PANTHER" id="PTHR31669:SF292">
    <property type="entry name" value="OS02G0262500 PROTEIN"/>
    <property type="match status" value="1"/>
</dbReference>
<comment type="subcellular location">
    <subcellularLocation>
        <location evidence="2">Nucleus</location>
    </subcellularLocation>
</comment>
<evidence type="ECO:0000259" key="3">
    <source>
        <dbReference type="PROSITE" id="PS50966"/>
    </source>
</evidence>
<dbReference type="GO" id="GO:0008270">
    <property type="term" value="F:zinc ion binding"/>
    <property type="evidence" value="ECO:0007669"/>
    <property type="project" value="UniProtKB-UniRule"/>
</dbReference>
<feature type="domain" description="SWIM-type" evidence="3">
    <location>
        <begin position="103"/>
        <end position="151"/>
    </location>
</feature>
<dbReference type="GO" id="GO:0006355">
    <property type="term" value="P:regulation of DNA-templated transcription"/>
    <property type="evidence" value="ECO:0007669"/>
    <property type="project" value="UniProtKB-UniRule"/>
</dbReference>
<dbReference type="PROSITE" id="PS50966">
    <property type="entry name" value="ZF_SWIM"/>
    <property type="match status" value="1"/>
</dbReference>
<keyword evidence="5" id="KW-1185">Reference proteome</keyword>
<reference evidence="4 5" key="1">
    <citation type="submission" date="2018-09" db="EMBL/GenBank/DDBJ databases">
        <title>A high-quality reference genome of wild soybean provides a powerful tool to mine soybean genomes.</title>
        <authorList>
            <person name="Xie M."/>
            <person name="Chung C.Y.L."/>
            <person name="Li M.-W."/>
            <person name="Wong F.-L."/>
            <person name="Chan T.-F."/>
            <person name="Lam H.-M."/>
        </authorList>
    </citation>
    <scope>NUCLEOTIDE SEQUENCE [LARGE SCALE GENOMIC DNA]</scope>
    <source>
        <strain evidence="5">cv. W05</strain>
        <tissue evidence="4">Hypocotyl of etiolated seedlings</tissue>
    </source>
</reference>
<comment type="function">
    <text evidence="2">Putative transcription activator involved in regulating light control of development.</text>
</comment>
<keyword evidence="2" id="KW-0479">Metal-binding</keyword>
<evidence type="ECO:0000256" key="1">
    <source>
        <dbReference type="PROSITE-ProRule" id="PRU00325"/>
    </source>
</evidence>
<dbReference type="AlphaFoldDB" id="A0A445M5S3"/>
<comment type="caution">
    <text evidence="4">The sequence shown here is derived from an EMBL/GenBank/DDBJ whole genome shotgun (WGS) entry which is preliminary data.</text>
</comment>
<dbReference type="InterPro" id="IPR007527">
    <property type="entry name" value="Znf_SWIM"/>
</dbReference>
<keyword evidence="2" id="KW-0862">Zinc</keyword>
<dbReference type="InterPro" id="IPR031052">
    <property type="entry name" value="FHY3/FAR1"/>
</dbReference>
<dbReference type="GO" id="GO:0005634">
    <property type="term" value="C:nucleus"/>
    <property type="evidence" value="ECO:0007669"/>
    <property type="project" value="UniProtKB-SubCell"/>
</dbReference>
<dbReference type="PANTHER" id="PTHR31669">
    <property type="entry name" value="PROTEIN FAR1-RELATED SEQUENCE 10-RELATED"/>
    <property type="match status" value="1"/>
</dbReference>
<gene>
    <name evidence="4" type="ORF">D0Y65_002118</name>
</gene>
<comment type="similarity">
    <text evidence="2">Belongs to the FHY3/FAR1 family.</text>
</comment>
<evidence type="ECO:0000313" key="4">
    <source>
        <dbReference type="EMBL" id="RZC30944.1"/>
    </source>
</evidence>
<accession>A0A445M5S3</accession>
<organism evidence="4 5">
    <name type="scientific">Glycine soja</name>
    <name type="common">Wild soybean</name>
    <dbReference type="NCBI Taxonomy" id="3848"/>
    <lineage>
        <taxon>Eukaryota</taxon>
        <taxon>Viridiplantae</taxon>
        <taxon>Streptophyta</taxon>
        <taxon>Embryophyta</taxon>
        <taxon>Tracheophyta</taxon>
        <taxon>Spermatophyta</taxon>
        <taxon>Magnoliopsida</taxon>
        <taxon>eudicotyledons</taxon>
        <taxon>Gunneridae</taxon>
        <taxon>Pentapetalae</taxon>
        <taxon>rosids</taxon>
        <taxon>fabids</taxon>
        <taxon>Fabales</taxon>
        <taxon>Fabaceae</taxon>
        <taxon>Papilionoideae</taxon>
        <taxon>50 kb inversion clade</taxon>
        <taxon>NPAAA clade</taxon>
        <taxon>indigoferoid/millettioid clade</taxon>
        <taxon>Phaseoleae</taxon>
        <taxon>Glycine</taxon>
        <taxon>Glycine subgen. Soja</taxon>
    </lineage>
</organism>
<sequence length="178" mass="20973">MTTSRCEAFHSHLAKFVNLRICFTDFVEQFQRCLSYFCFREIEADFDSDYGVVTLQSGLHSLERSASKVFTKTIFHMFRCMLIRAPTVMRVRECHETSLYSIYSVLKYCDCGSICHVCYCPSTFEFKCSCLRMESFGLPCDHIVTLLVELDFSEIPKCLVLDWWKKKCKKVYSWKICR</sequence>